<dbReference type="InterPro" id="IPR029044">
    <property type="entry name" value="Nucleotide-diphossugar_trans"/>
</dbReference>
<name>A0ABS3JNY7_9BACT</name>
<proteinExistence type="predicted"/>
<keyword evidence="2" id="KW-1185">Reference proteome</keyword>
<reference evidence="1 2" key="1">
    <citation type="submission" date="2021-03" db="EMBL/GenBank/DDBJ databases">
        <title>Fibrella sp. HMF5405 genome sequencing and assembly.</title>
        <authorList>
            <person name="Kang H."/>
            <person name="Kim H."/>
            <person name="Bae S."/>
            <person name="Joh K."/>
        </authorList>
    </citation>
    <scope>NUCLEOTIDE SEQUENCE [LARGE SCALE GENOMIC DNA]</scope>
    <source>
        <strain evidence="1 2">HMF5405</strain>
    </source>
</reference>
<gene>
    <name evidence="1" type="ORF">J2I46_21665</name>
</gene>
<accession>A0ABS3JNY7</accession>
<dbReference type="SUPFAM" id="SSF53448">
    <property type="entry name" value="Nucleotide-diphospho-sugar transferases"/>
    <property type="match status" value="1"/>
</dbReference>
<dbReference type="RefSeq" id="WP_207331163.1">
    <property type="nucleotide sequence ID" value="NZ_JAFMYW010000007.1"/>
</dbReference>
<protein>
    <recommendedName>
        <fullName evidence="3">Glycosyltransferase 2-like domain-containing protein</fullName>
    </recommendedName>
</protein>
<evidence type="ECO:0000313" key="2">
    <source>
        <dbReference type="Proteomes" id="UP000664628"/>
    </source>
</evidence>
<comment type="caution">
    <text evidence="1">The sequence shown here is derived from an EMBL/GenBank/DDBJ whole genome shotgun (WGS) entry which is preliminary data.</text>
</comment>
<dbReference type="EMBL" id="JAFMYW010000007">
    <property type="protein sequence ID" value="MBO0951208.1"/>
    <property type="molecule type" value="Genomic_DNA"/>
</dbReference>
<evidence type="ECO:0000313" key="1">
    <source>
        <dbReference type="EMBL" id="MBO0951208.1"/>
    </source>
</evidence>
<organism evidence="1 2">
    <name type="scientific">Fibrella forsythiae</name>
    <dbReference type="NCBI Taxonomy" id="2817061"/>
    <lineage>
        <taxon>Bacteria</taxon>
        <taxon>Pseudomonadati</taxon>
        <taxon>Bacteroidota</taxon>
        <taxon>Cytophagia</taxon>
        <taxon>Cytophagales</taxon>
        <taxon>Spirosomataceae</taxon>
        <taxon>Fibrella</taxon>
    </lineage>
</organism>
<evidence type="ECO:0008006" key="3">
    <source>
        <dbReference type="Google" id="ProtNLM"/>
    </source>
</evidence>
<dbReference type="Proteomes" id="UP000664628">
    <property type="component" value="Unassembled WGS sequence"/>
</dbReference>
<sequence>MNNTYTPSTPVSCSKPAKRKIEAVTVCVNYADFLVQILPHIRGLFDRLVVVTTPADRYTQQVCEYYRVECIQTDAFYDDGAVFNKAKGINAGLARLEMDGWVVHLDSDIYLPP</sequence>